<keyword evidence="1" id="KW-1133">Transmembrane helix</keyword>
<dbReference type="RefSeq" id="WP_133215443.1">
    <property type="nucleotide sequence ID" value="NZ_SMSE01000005.1"/>
</dbReference>
<keyword evidence="3" id="KW-1185">Reference proteome</keyword>
<sequence>MSEIQPSDALVSFIVLGFIIGAVWALRKAIAHLLIFGIAVLFILTPLTQPDINSWWSLIGVLLIIGQLGMAKEALIDKPAAEKASKELDDKAKKAIIEMNEARKNQSNGA</sequence>
<dbReference type="Proteomes" id="UP000295554">
    <property type="component" value="Unassembled WGS sequence"/>
</dbReference>
<proteinExistence type="predicted"/>
<dbReference type="AlphaFoldDB" id="A0A4V2ZWV6"/>
<accession>A0A4V2ZWV6</accession>
<feature type="transmembrane region" description="Helical" evidence="1">
    <location>
        <begin position="6"/>
        <end position="26"/>
    </location>
</feature>
<comment type="caution">
    <text evidence="2">The sequence shown here is derived from an EMBL/GenBank/DDBJ whole genome shotgun (WGS) entry which is preliminary data.</text>
</comment>
<keyword evidence="1" id="KW-0812">Transmembrane</keyword>
<protein>
    <submittedName>
        <fullName evidence="2">Uncharacterized protein</fullName>
    </submittedName>
</protein>
<organism evidence="2 3">
    <name type="scientific">Seongchinamella unica</name>
    <dbReference type="NCBI Taxonomy" id="2547392"/>
    <lineage>
        <taxon>Bacteria</taxon>
        <taxon>Pseudomonadati</taxon>
        <taxon>Pseudomonadota</taxon>
        <taxon>Gammaproteobacteria</taxon>
        <taxon>Cellvibrionales</taxon>
        <taxon>Halieaceae</taxon>
        <taxon>Seongchinamella</taxon>
    </lineage>
</organism>
<evidence type="ECO:0000313" key="3">
    <source>
        <dbReference type="Proteomes" id="UP000295554"/>
    </source>
</evidence>
<name>A0A4V2ZWV6_9GAMM</name>
<dbReference type="EMBL" id="SMSE01000005">
    <property type="protein sequence ID" value="TDG11662.1"/>
    <property type="molecule type" value="Genomic_DNA"/>
</dbReference>
<keyword evidence="1" id="KW-0472">Membrane</keyword>
<gene>
    <name evidence="2" type="ORF">E2F43_18295</name>
</gene>
<feature type="transmembrane region" description="Helical" evidence="1">
    <location>
        <begin position="55"/>
        <end position="76"/>
    </location>
</feature>
<feature type="transmembrane region" description="Helical" evidence="1">
    <location>
        <begin position="33"/>
        <end position="49"/>
    </location>
</feature>
<reference evidence="2 3" key="1">
    <citation type="submission" date="2019-03" db="EMBL/GenBank/DDBJ databases">
        <title>Seongchinamella monodicae gen. nov., sp. nov., a novel member of the Gammaproteobacteria isolated from a tidal mudflat of beach.</title>
        <authorList>
            <person name="Yang H.G."/>
            <person name="Kang J.W."/>
            <person name="Lee S.D."/>
        </authorList>
    </citation>
    <scope>NUCLEOTIDE SEQUENCE [LARGE SCALE GENOMIC DNA]</scope>
    <source>
        <strain evidence="2 3">GH4-78</strain>
    </source>
</reference>
<evidence type="ECO:0000313" key="2">
    <source>
        <dbReference type="EMBL" id="TDG11662.1"/>
    </source>
</evidence>
<evidence type="ECO:0000256" key="1">
    <source>
        <dbReference type="SAM" id="Phobius"/>
    </source>
</evidence>